<dbReference type="SUPFAM" id="SSF48403">
    <property type="entry name" value="Ankyrin repeat"/>
    <property type="match status" value="1"/>
</dbReference>
<dbReference type="PROSITE" id="PS50297">
    <property type="entry name" value="ANK_REP_REGION"/>
    <property type="match status" value="1"/>
</dbReference>
<dbReference type="Gene3D" id="1.25.40.20">
    <property type="entry name" value="Ankyrin repeat-containing domain"/>
    <property type="match status" value="1"/>
</dbReference>
<evidence type="ECO:0000313" key="3">
    <source>
        <dbReference type="EMBL" id="SFV49907.1"/>
    </source>
</evidence>
<protein>
    <submittedName>
        <fullName evidence="3">Ankyrin repeat family protein</fullName>
    </submittedName>
</protein>
<dbReference type="PANTHER" id="PTHR24171">
    <property type="entry name" value="ANKYRIN REPEAT DOMAIN-CONTAINING PROTEIN 39-RELATED"/>
    <property type="match status" value="1"/>
</dbReference>
<dbReference type="Pfam" id="PF13637">
    <property type="entry name" value="Ank_4"/>
    <property type="match status" value="1"/>
</dbReference>
<accession>A0A1W1B8T6</accession>
<dbReference type="InterPro" id="IPR036770">
    <property type="entry name" value="Ankyrin_rpt-contain_sf"/>
</dbReference>
<dbReference type="AlphaFoldDB" id="A0A1W1B8T6"/>
<organism evidence="3">
    <name type="scientific">hydrothermal vent metagenome</name>
    <dbReference type="NCBI Taxonomy" id="652676"/>
    <lineage>
        <taxon>unclassified sequences</taxon>
        <taxon>metagenomes</taxon>
        <taxon>ecological metagenomes</taxon>
    </lineage>
</organism>
<dbReference type="Pfam" id="PF12796">
    <property type="entry name" value="Ank_2"/>
    <property type="match status" value="1"/>
</dbReference>
<keyword evidence="1" id="KW-0677">Repeat</keyword>
<dbReference type="EMBL" id="FPHD01000001">
    <property type="protein sequence ID" value="SFV49907.1"/>
    <property type="molecule type" value="Genomic_DNA"/>
</dbReference>
<dbReference type="InterPro" id="IPR002110">
    <property type="entry name" value="Ankyrin_rpt"/>
</dbReference>
<name>A0A1W1B8T6_9ZZZZ</name>
<keyword evidence="2" id="KW-0040">ANK repeat</keyword>
<dbReference type="PROSITE" id="PS50088">
    <property type="entry name" value="ANK_REPEAT"/>
    <property type="match status" value="1"/>
</dbReference>
<sequence>MKELLVAMEHDSLVKMRALLEQGVDLDQSIIIGEEYELDEPDEIGLLFYAIRTQASLEAIKLLLEYGVDIYQLDNDKISALDTAIKFKRKDIVQLCIDKGVDLNSTKRRSGILPLLLASCFNDTEMVELLLEYGADLNATDASGMSAKDYAKKLGQKKMVEYLDEKGAKHNLYPNE</sequence>
<proteinExistence type="predicted"/>
<dbReference type="SMART" id="SM00248">
    <property type="entry name" value="ANK"/>
    <property type="match status" value="4"/>
</dbReference>
<evidence type="ECO:0000256" key="1">
    <source>
        <dbReference type="ARBA" id="ARBA00022737"/>
    </source>
</evidence>
<evidence type="ECO:0000256" key="2">
    <source>
        <dbReference type="ARBA" id="ARBA00023043"/>
    </source>
</evidence>
<dbReference type="PANTHER" id="PTHR24171:SF9">
    <property type="entry name" value="ANKYRIN REPEAT DOMAIN-CONTAINING PROTEIN 39"/>
    <property type="match status" value="1"/>
</dbReference>
<reference evidence="3" key="1">
    <citation type="submission" date="2016-10" db="EMBL/GenBank/DDBJ databases">
        <authorList>
            <person name="de Groot N.N."/>
        </authorList>
    </citation>
    <scope>NUCLEOTIDE SEQUENCE</scope>
</reference>
<gene>
    <name evidence="3" type="ORF">MNB_SV-8-679</name>
</gene>